<accession>A0AAD4KH48</accession>
<reference evidence="9" key="1">
    <citation type="submission" date="2021-12" db="EMBL/GenBank/DDBJ databases">
        <title>Convergent genome expansion in fungi linked to evolution of root-endophyte symbiosis.</title>
        <authorList>
            <consortium name="DOE Joint Genome Institute"/>
            <person name="Ke Y.-H."/>
            <person name="Bonito G."/>
            <person name="Liao H.-L."/>
            <person name="Looney B."/>
            <person name="Rojas-Flechas A."/>
            <person name="Nash J."/>
            <person name="Hameed K."/>
            <person name="Schadt C."/>
            <person name="Martin F."/>
            <person name="Crous P.W."/>
            <person name="Miettinen O."/>
            <person name="Magnuson J.K."/>
            <person name="Labbe J."/>
            <person name="Jacobson D."/>
            <person name="Doktycz M.J."/>
            <person name="Veneault-Fourrey C."/>
            <person name="Kuo A."/>
            <person name="Mondo S."/>
            <person name="Calhoun S."/>
            <person name="Riley R."/>
            <person name="Ohm R."/>
            <person name="LaButti K."/>
            <person name="Andreopoulos B."/>
            <person name="Pangilinan J."/>
            <person name="Nolan M."/>
            <person name="Tritt A."/>
            <person name="Clum A."/>
            <person name="Lipzen A."/>
            <person name="Daum C."/>
            <person name="Barry K."/>
            <person name="Grigoriev I.V."/>
            <person name="Vilgalys R."/>
        </authorList>
    </citation>
    <scope>NUCLEOTIDE SEQUENCE</scope>
    <source>
        <strain evidence="9">PMI_201</strain>
    </source>
</reference>
<dbReference type="InterPro" id="IPR050613">
    <property type="entry name" value="Sec_Metabolite_Reg"/>
</dbReference>
<dbReference type="Pfam" id="PF00172">
    <property type="entry name" value="Zn_clus"/>
    <property type="match status" value="1"/>
</dbReference>
<evidence type="ECO:0000313" key="10">
    <source>
        <dbReference type="Proteomes" id="UP001201262"/>
    </source>
</evidence>
<dbReference type="PANTHER" id="PTHR31001">
    <property type="entry name" value="UNCHARACTERIZED TRANSCRIPTIONAL REGULATORY PROTEIN"/>
    <property type="match status" value="1"/>
</dbReference>
<keyword evidence="2" id="KW-0479">Metal-binding</keyword>
<dbReference type="PROSITE" id="PS00463">
    <property type="entry name" value="ZN2_CY6_FUNGAL_1"/>
    <property type="match status" value="1"/>
</dbReference>
<organism evidence="9 10">
    <name type="scientific">Talaromyces proteolyticus</name>
    <dbReference type="NCBI Taxonomy" id="1131652"/>
    <lineage>
        <taxon>Eukaryota</taxon>
        <taxon>Fungi</taxon>
        <taxon>Dikarya</taxon>
        <taxon>Ascomycota</taxon>
        <taxon>Pezizomycotina</taxon>
        <taxon>Eurotiomycetes</taxon>
        <taxon>Eurotiomycetidae</taxon>
        <taxon>Eurotiales</taxon>
        <taxon>Trichocomaceae</taxon>
        <taxon>Talaromyces</taxon>
        <taxon>Talaromyces sect. Bacilispori</taxon>
    </lineage>
</organism>
<dbReference type="RefSeq" id="XP_046065718.1">
    <property type="nucleotide sequence ID" value="XM_046213360.1"/>
</dbReference>
<keyword evidence="5" id="KW-0804">Transcription</keyword>
<sequence length="730" mass="82420">MALPQEQVASHESGRSLPPINRRRDKPQLSCTLCRRGKLKCDRGLPCESCARRGLSLSCTYPAATPLQSGKRVIHPTSNMHDRVAQLEKLVLSLKNEADANNRTSASQGHYSPDFLELPKSFGRISLENAETTYVEGSHWTAILDGIAELKDCFDDEVPESAEFKNNSKSIGGISNRGPVLLLGNFQQLDKREILASIPPRPTIDQLVIRYFNSKNINSLLIHGPTFLEEYHRFWESPWETSTMWIGLLFSIICLGTLHQQLETSYSESPTLHDAGLDLMHSIQLYRERAAQCLVLADYTKCVPYTVETLLHYLAIEYVNITDSHTGVWALMGIIVQIALRMGYHRDGSHSSRLSPFQVEMRRRAWAVLFQVTSSAAGQFGLPRMINDSQADTKEPQDISDDALSPDMIELPPPRSDSEASAIQFLVAKNRLLSIFNMIVDLTGSPKKAISYEQIIELDKILERQFKGIPVPLQMKPMSRCLADTADIIVNRLFLSLSYYRSRCVLHREYMLVARSNNRYMHSRKSCIGAALNILQIQLIIHEETQLGRRLYLQKWKISAMVKHIFLLAATILCVDINCRVRETHDASMIEDHKIENIIQALNTSYSIWLQSSDMSREAQKVVEMLRLVLNKAQRLPTTVASSLSISAHSDDSVYSIIDCPVSSDDQHPITFSRDVLDLENELSLSNQSSNTIEGVEGLETPIWDLQDWTGTTAMDDILKQSNSWNAFEI</sequence>
<evidence type="ECO:0000313" key="9">
    <source>
        <dbReference type="EMBL" id="KAH8689364.1"/>
    </source>
</evidence>
<dbReference type="PROSITE" id="PS50048">
    <property type="entry name" value="ZN2_CY6_FUNGAL_2"/>
    <property type="match status" value="1"/>
</dbReference>
<dbReference type="InterPro" id="IPR001138">
    <property type="entry name" value="Zn2Cys6_DnaBD"/>
</dbReference>
<gene>
    <name evidence="9" type="ORF">BGW36DRAFT_351611</name>
</gene>
<dbReference type="AlphaFoldDB" id="A0AAD4KH48"/>
<feature type="domain" description="Zn(2)-C6 fungal-type" evidence="8">
    <location>
        <begin position="30"/>
        <end position="61"/>
    </location>
</feature>
<evidence type="ECO:0000256" key="6">
    <source>
        <dbReference type="ARBA" id="ARBA00023242"/>
    </source>
</evidence>
<feature type="region of interest" description="Disordered" evidence="7">
    <location>
        <begin position="1"/>
        <end position="24"/>
    </location>
</feature>
<dbReference type="GO" id="GO:0008270">
    <property type="term" value="F:zinc ion binding"/>
    <property type="evidence" value="ECO:0007669"/>
    <property type="project" value="InterPro"/>
</dbReference>
<protein>
    <submittedName>
        <fullName evidence="9">Fungal-specific transcription factor</fullName>
    </submittedName>
</protein>
<evidence type="ECO:0000256" key="3">
    <source>
        <dbReference type="ARBA" id="ARBA00023015"/>
    </source>
</evidence>
<dbReference type="EMBL" id="JAJTJA010000015">
    <property type="protein sequence ID" value="KAH8689364.1"/>
    <property type="molecule type" value="Genomic_DNA"/>
</dbReference>
<proteinExistence type="predicted"/>
<keyword evidence="4" id="KW-0238">DNA-binding</keyword>
<keyword evidence="3" id="KW-0805">Transcription regulation</keyword>
<dbReference type="Pfam" id="PF04082">
    <property type="entry name" value="Fungal_trans"/>
    <property type="match status" value="1"/>
</dbReference>
<dbReference type="CDD" id="cd12148">
    <property type="entry name" value="fungal_TF_MHR"/>
    <property type="match status" value="1"/>
</dbReference>
<dbReference type="InterPro" id="IPR007219">
    <property type="entry name" value="XnlR_reg_dom"/>
</dbReference>
<keyword evidence="10" id="KW-1185">Reference proteome</keyword>
<dbReference type="GO" id="GO:0000981">
    <property type="term" value="F:DNA-binding transcription factor activity, RNA polymerase II-specific"/>
    <property type="evidence" value="ECO:0007669"/>
    <property type="project" value="InterPro"/>
</dbReference>
<dbReference type="SMART" id="SM00066">
    <property type="entry name" value="GAL4"/>
    <property type="match status" value="1"/>
</dbReference>
<evidence type="ECO:0000256" key="7">
    <source>
        <dbReference type="SAM" id="MobiDB-lite"/>
    </source>
</evidence>
<evidence type="ECO:0000256" key="1">
    <source>
        <dbReference type="ARBA" id="ARBA00004123"/>
    </source>
</evidence>
<evidence type="ECO:0000256" key="2">
    <source>
        <dbReference type="ARBA" id="ARBA00022723"/>
    </source>
</evidence>
<dbReference type="GeneID" id="70243647"/>
<keyword evidence="6" id="KW-0539">Nucleus</keyword>
<dbReference type="InterPro" id="IPR036864">
    <property type="entry name" value="Zn2-C6_fun-type_DNA-bd_sf"/>
</dbReference>
<dbReference type="GO" id="GO:0006351">
    <property type="term" value="P:DNA-templated transcription"/>
    <property type="evidence" value="ECO:0007669"/>
    <property type="project" value="InterPro"/>
</dbReference>
<comment type="caution">
    <text evidence="9">The sequence shown here is derived from an EMBL/GenBank/DDBJ whole genome shotgun (WGS) entry which is preliminary data.</text>
</comment>
<comment type="subcellular location">
    <subcellularLocation>
        <location evidence="1">Nucleus</location>
    </subcellularLocation>
</comment>
<dbReference type="SMART" id="SM00906">
    <property type="entry name" value="Fungal_trans"/>
    <property type="match status" value="1"/>
</dbReference>
<dbReference type="Gene3D" id="4.10.240.10">
    <property type="entry name" value="Zn(2)-C6 fungal-type DNA-binding domain"/>
    <property type="match status" value="1"/>
</dbReference>
<dbReference type="GO" id="GO:0005634">
    <property type="term" value="C:nucleus"/>
    <property type="evidence" value="ECO:0007669"/>
    <property type="project" value="UniProtKB-SubCell"/>
</dbReference>
<evidence type="ECO:0000256" key="4">
    <source>
        <dbReference type="ARBA" id="ARBA00023125"/>
    </source>
</evidence>
<name>A0AAD4KH48_9EURO</name>
<evidence type="ECO:0000256" key="5">
    <source>
        <dbReference type="ARBA" id="ARBA00023163"/>
    </source>
</evidence>
<evidence type="ECO:0000259" key="8">
    <source>
        <dbReference type="PROSITE" id="PS50048"/>
    </source>
</evidence>
<dbReference type="GO" id="GO:0003677">
    <property type="term" value="F:DNA binding"/>
    <property type="evidence" value="ECO:0007669"/>
    <property type="project" value="UniProtKB-KW"/>
</dbReference>
<dbReference type="CDD" id="cd00067">
    <property type="entry name" value="GAL4"/>
    <property type="match status" value="1"/>
</dbReference>
<dbReference type="PANTHER" id="PTHR31001:SF74">
    <property type="entry name" value="ZN(II)2CYS6 TRANSCRIPTION FACTOR (EUROFUNG)"/>
    <property type="match status" value="1"/>
</dbReference>
<dbReference type="Proteomes" id="UP001201262">
    <property type="component" value="Unassembled WGS sequence"/>
</dbReference>
<dbReference type="SUPFAM" id="SSF57701">
    <property type="entry name" value="Zn2/Cys6 DNA-binding domain"/>
    <property type="match status" value="1"/>
</dbReference>